<dbReference type="Gene3D" id="1.10.150.120">
    <property type="entry name" value="[2Fe-2S]-binding domain"/>
    <property type="match status" value="1"/>
</dbReference>
<evidence type="ECO:0000256" key="3">
    <source>
        <dbReference type="ARBA" id="ARBA00023004"/>
    </source>
</evidence>
<dbReference type="SUPFAM" id="SSF47741">
    <property type="entry name" value="CO dehydrogenase ISP C-domain like"/>
    <property type="match status" value="1"/>
</dbReference>
<dbReference type="InterPro" id="IPR036884">
    <property type="entry name" value="2Fe-2S-bd_dom_sf"/>
</dbReference>
<dbReference type="GO" id="GO:0051537">
    <property type="term" value="F:2 iron, 2 sulfur cluster binding"/>
    <property type="evidence" value="ECO:0007669"/>
    <property type="project" value="UniProtKB-KW"/>
</dbReference>
<dbReference type="PANTHER" id="PTHR44379:SF8">
    <property type="entry name" value="XANTHINE DEHYDROGENASE IRON-SULFUR-BINDING SUBUNIT XDHC-RELATED"/>
    <property type="match status" value="1"/>
</dbReference>
<evidence type="ECO:0000313" key="7">
    <source>
        <dbReference type="Proteomes" id="UP000029628"/>
    </source>
</evidence>
<dbReference type="GO" id="GO:0016491">
    <property type="term" value="F:oxidoreductase activity"/>
    <property type="evidence" value="ECO:0007669"/>
    <property type="project" value="InterPro"/>
</dbReference>
<dbReference type="InterPro" id="IPR012675">
    <property type="entry name" value="Beta-grasp_dom_sf"/>
</dbReference>
<dbReference type="InterPro" id="IPR036010">
    <property type="entry name" value="2Fe-2S_ferredoxin-like_sf"/>
</dbReference>
<keyword evidence="2" id="KW-0479">Metal-binding</keyword>
<evidence type="ECO:0000256" key="4">
    <source>
        <dbReference type="ARBA" id="ARBA00023014"/>
    </source>
</evidence>
<keyword evidence="3" id="KW-0408">Iron</keyword>
<dbReference type="PANTHER" id="PTHR44379">
    <property type="entry name" value="OXIDOREDUCTASE WITH IRON-SULFUR SUBUNIT"/>
    <property type="match status" value="1"/>
</dbReference>
<name>A0A096AIH7_9FIRM</name>
<evidence type="ECO:0000256" key="1">
    <source>
        <dbReference type="ARBA" id="ARBA00022714"/>
    </source>
</evidence>
<reference evidence="6 7" key="1">
    <citation type="submission" date="2014-07" db="EMBL/GenBank/DDBJ databases">
        <authorList>
            <person name="McCorrison J."/>
            <person name="Sanka R."/>
            <person name="Torralba M."/>
            <person name="Gillis M."/>
            <person name="Haft D.H."/>
            <person name="Methe B."/>
            <person name="Sutton G."/>
            <person name="Nelson K.E."/>
        </authorList>
    </citation>
    <scope>NUCLEOTIDE SEQUENCE [LARGE SCALE GENOMIC DNA]</scope>
    <source>
        <strain evidence="6 7">DNF00314</strain>
    </source>
</reference>
<dbReference type="Pfam" id="PF01799">
    <property type="entry name" value="Fer2_2"/>
    <property type="match status" value="1"/>
</dbReference>
<keyword evidence="7" id="KW-1185">Reference proteome</keyword>
<dbReference type="RefSeq" id="WP_038152898.1">
    <property type="nucleotide sequence ID" value="NZ_JRNT01000024.1"/>
</dbReference>
<evidence type="ECO:0000256" key="2">
    <source>
        <dbReference type="ARBA" id="ARBA00022723"/>
    </source>
</evidence>
<dbReference type="InterPro" id="IPR001041">
    <property type="entry name" value="2Fe-2S_ferredoxin-type"/>
</dbReference>
<dbReference type="AlphaFoldDB" id="A0A096AIH7"/>
<dbReference type="SUPFAM" id="SSF54292">
    <property type="entry name" value="2Fe-2S ferredoxin-like"/>
    <property type="match status" value="1"/>
</dbReference>
<dbReference type="InterPro" id="IPR051452">
    <property type="entry name" value="Diverse_Oxidoreductases"/>
</dbReference>
<dbReference type="Gene3D" id="3.10.20.30">
    <property type="match status" value="1"/>
</dbReference>
<evidence type="ECO:0000313" key="6">
    <source>
        <dbReference type="EMBL" id="KGF46918.1"/>
    </source>
</evidence>
<dbReference type="GO" id="GO:0046872">
    <property type="term" value="F:metal ion binding"/>
    <property type="evidence" value="ECO:0007669"/>
    <property type="project" value="UniProtKB-KW"/>
</dbReference>
<protein>
    <submittedName>
        <fullName evidence="6">(2Fe-2S)-binding protein</fullName>
    </submittedName>
</protein>
<dbReference type="EMBL" id="JRNT01000024">
    <property type="protein sequence ID" value="KGF46918.1"/>
    <property type="molecule type" value="Genomic_DNA"/>
</dbReference>
<feature type="domain" description="2Fe-2S ferredoxin-type" evidence="5">
    <location>
        <begin position="1"/>
        <end position="76"/>
    </location>
</feature>
<dbReference type="eggNOG" id="COG2080">
    <property type="taxonomic scope" value="Bacteria"/>
</dbReference>
<dbReference type="Proteomes" id="UP000029628">
    <property type="component" value="Unassembled WGS sequence"/>
</dbReference>
<comment type="caution">
    <text evidence="6">The sequence shown here is derived from an EMBL/GenBank/DDBJ whole genome shotgun (WGS) entry which is preliminary data.</text>
</comment>
<proteinExistence type="predicted"/>
<dbReference type="PROSITE" id="PS51085">
    <property type="entry name" value="2FE2S_FER_2"/>
    <property type="match status" value="1"/>
</dbReference>
<accession>A0A096AIH7</accession>
<keyword evidence="1" id="KW-0001">2Fe-2S</keyword>
<dbReference type="InterPro" id="IPR002888">
    <property type="entry name" value="2Fe-2S-bd"/>
</dbReference>
<gene>
    <name evidence="6" type="ORF">HMPREF0872_06690</name>
</gene>
<keyword evidence="4" id="KW-0411">Iron-sulfur</keyword>
<organism evidence="6 7">
    <name type="scientific">Veillonella montpellierensis DNF00314</name>
    <dbReference type="NCBI Taxonomy" id="1401067"/>
    <lineage>
        <taxon>Bacteria</taxon>
        <taxon>Bacillati</taxon>
        <taxon>Bacillota</taxon>
        <taxon>Negativicutes</taxon>
        <taxon>Veillonellales</taxon>
        <taxon>Veillonellaceae</taxon>
        <taxon>Veillonella</taxon>
    </lineage>
</organism>
<evidence type="ECO:0000259" key="5">
    <source>
        <dbReference type="PROSITE" id="PS51085"/>
    </source>
</evidence>
<sequence length="151" mass="16655">MEVTLTVNGKQHHISIETDEMLLTTLRKLGYFSVRCGCDTTNCGLCTIWIDGKTVLSCAYPTFRATNHEITTLEGVEVEASKLAACLASEGADQCGYCTTGMMMSALMLKAHDVHPTDDEIKEYLIGNLCRCTGYESQLRGIKKYLEGDLE</sequence>